<feature type="transmembrane region" description="Helical" evidence="2">
    <location>
        <begin position="357"/>
        <end position="375"/>
    </location>
</feature>
<feature type="region of interest" description="Disordered" evidence="1">
    <location>
        <begin position="163"/>
        <end position="185"/>
    </location>
</feature>
<comment type="caution">
    <text evidence="3">The sequence shown here is derived from an EMBL/GenBank/DDBJ whole genome shotgun (WGS) entry which is preliminary data.</text>
</comment>
<feature type="transmembrane region" description="Helical" evidence="2">
    <location>
        <begin position="685"/>
        <end position="706"/>
    </location>
</feature>
<feature type="region of interest" description="Disordered" evidence="1">
    <location>
        <begin position="217"/>
        <end position="308"/>
    </location>
</feature>
<proteinExistence type="predicted"/>
<evidence type="ECO:0000313" key="4">
    <source>
        <dbReference type="Proteomes" id="UP000654075"/>
    </source>
</evidence>
<dbReference type="OrthoDB" id="415965at2759"/>
<keyword evidence="2" id="KW-0812">Transmembrane</keyword>
<accession>A0A813H2S3</accession>
<feature type="transmembrane region" description="Helical" evidence="2">
    <location>
        <begin position="611"/>
        <end position="631"/>
    </location>
</feature>
<dbReference type="AlphaFoldDB" id="A0A813H2S3"/>
<evidence type="ECO:0000256" key="1">
    <source>
        <dbReference type="SAM" id="MobiDB-lite"/>
    </source>
</evidence>
<keyword evidence="2" id="KW-1133">Transmembrane helix</keyword>
<evidence type="ECO:0000256" key="2">
    <source>
        <dbReference type="SAM" id="Phobius"/>
    </source>
</evidence>
<dbReference type="EMBL" id="CAJNNV010030274">
    <property type="protein sequence ID" value="CAE8631994.1"/>
    <property type="molecule type" value="Genomic_DNA"/>
</dbReference>
<dbReference type="Proteomes" id="UP000654075">
    <property type="component" value="Unassembled WGS sequence"/>
</dbReference>
<sequence>MADLANDLHREFRKKVVAALKVVVQEEMLEVKDLLVRIMEEQSSLLEELKRTRESQAGDPQFGKQPVLLQEETVMTRIMLSHRSVKGSASTRPSSLDQLEGQLAEFLQSSPSQTGAGGRISALIQPRASTLPARASVIPVPARSKTGDEIDAKARAAGVIPVPACSQQSGSSHSSGRHLMLPVPAQVPDVDGGGLRAISPFRLQSILSGDEEKLPSFVSSLSPQVPQRLKGPKPPASRVGHTAEDPEAPPDDQLASFPSPSPQEPGQIPNSVDCENRSDLFSSKQQLGPSGSPRPSRSGVYGEGSLPVGRVRRSQSMDELWKASDEHSLKIANNPCTDQAQDGEDPYVAILSIYHQYMSKMAWLVLCVSGIVPFWKGRAGYVFPVVVMLIISVSAACPFAVSEELMQGPLWCRFNSVLLCSGMVIALCNLRFKQIEILLGPERTPLKNYASVRGFYGHWISTIPFDLLVASVFPVLHVVFRTGWYLLRAPGAMCGTAEHNWLLELSGMVEIVLFAMLIFFKIHVVSCLDLMVDDFSHEYAQHGDARRGVQQWNLLQATLNQAAKRLEGSFLINASAVAAGFAAVSADCLLGSARELGHDGSEACSGRENDWLMEPLLALVGRGLLLIYFTLRAASVSEKCTRTRRFINSLFIAGEGGLSLDSDRAYLVRYIDDSAAGFYVQGVRITHFAVMKLFYGGCALTFAIIARMSRA</sequence>
<feature type="transmembrane region" description="Helical" evidence="2">
    <location>
        <begin position="501"/>
        <end position="522"/>
    </location>
</feature>
<evidence type="ECO:0000313" key="3">
    <source>
        <dbReference type="EMBL" id="CAE8631994.1"/>
    </source>
</evidence>
<keyword evidence="4" id="KW-1185">Reference proteome</keyword>
<name>A0A813H2S3_POLGL</name>
<keyword evidence="2" id="KW-0472">Membrane</keyword>
<gene>
    <name evidence="3" type="ORF">PGLA1383_LOCUS47998</name>
</gene>
<protein>
    <submittedName>
        <fullName evidence="3">Uncharacterized protein</fullName>
    </submittedName>
</protein>
<feature type="transmembrane region" description="Helical" evidence="2">
    <location>
        <begin position="456"/>
        <end position="480"/>
    </location>
</feature>
<feature type="compositionally biased region" description="Low complexity" evidence="1">
    <location>
        <begin position="288"/>
        <end position="299"/>
    </location>
</feature>
<reference evidence="3" key="1">
    <citation type="submission" date="2021-02" db="EMBL/GenBank/DDBJ databases">
        <authorList>
            <person name="Dougan E. K."/>
            <person name="Rhodes N."/>
            <person name="Thang M."/>
            <person name="Chan C."/>
        </authorList>
    </citation>
    <scope>NUCLEOTIDE SEQUENCE</scope>
</reference>
<organism evidence="3 4">
    <name type="scientific">Polarella glacialis</name>
    <name type="common">Dinoflagellate</name>
    <dbReference type="NCBI Taxonomy" id="89957"/>
    <lineage>
        <taxon>Eukaryota</taxon>
        <taxon>Sar</taxon>
        <taxon>Alveolata</taxon>
        <taxon>Dinophyceae</taxon>
        <taxon>Suessiales</taxon>
        <taxon>Suessiaceae</taxon>
        <taxon>Polarella</taxon>
    </lineage>
</organism>
<feature type="transmembrane region" description="Helical" evidence="2">
    <location>
        <begin position="381"/>
        <end position="402"/>
    </location>
</feature>